<gene>
    <name evidence="1" type="ORF">BDV41DRAFT_489239</name>
</gene>
<dbReference type="EMBL" id="ML738300">
    <property type="protein sequence ID" value="KAE8317687.1"/>
    <property type="molecule type" value="Genomic_DNA"/>
</dbReference>
<keyword evidence="2" id="KW-1185">Reference proteome</keyword>
<accession>A0A5N6WA20</accession>
<evidence type="ECO:0000313" key="2">
    <source>
        <dbReference type="Proteomes" id="UP000325433"/>
    </source>
</evidence>
<sequence length="153" mass="17582">MVRGFHGHKSPIRSRETTRTFRSVVDEIQVGTRKERDHRRMILIESLRATGRFRDFDLCSRPTGIRPLIFDASEFSYGRSGEIGSADIYNDRLIVMFQERDSKENSFVIFMELVPALDSRVRVQGNAGRFIIINHRVCAIVDPGQVRCLALLL</sequence>
<dbReference type="AlphaFoldDB" id="A0A5N6WA20"/>
<proteinExistence type="predicted"/>
<evidence type="ECO:0000313" key="1">
    <source>
        <dbReference type="EMBL" id="KAE8317687.1"/>
    </source>
</evidence>
<dbReference type="Proteomes" id="UP000325433">
    <property type="component" value="Unassembled WGS sequence"/>
</dbReference>
<organism evidence="1 2">
    <name type="scientific">Aspergillus transmontanensis</name>
    <dbReference type="NCBI Taxonomy" id="1034304"/>
    <lineage>
        <taxon>Eukaryota</taxon>
        <taxon>Fungi</taxon>
        <taxon>Dikarya</taxon>
        <taxon>Ascomycota</taxon>
        <taxon>Pezizomycotina</taxon>
        <taxon>Eurotiomycetes</taxon>
        <taxon>Eurotiomycetidae</taxon>
        <taxon>Eurotiales</taxon>
        <taxon>Aspergillaceae</taxon>
        <taxon>Aspergillus</taxon>
        <taxon>Aspergillus subgen. Circumdati</taxon>
    </lineage>
</organism>
<reference evidence="2" key="1">
    <citation type="submission" date="2019-04" db="EMBL/GenBank/DDBJ databases">
        <title>Friends and foes A comparative genomics studyof 23 Aspergillus species from section Flavi.</title>
        <authorList>
            <consortium name="DOE Joint Genome Institute"/>
            <person name="Kjaerbolling I."/>
            <person name="Vesth T."/>
            <person name="Frisvad J.C."/>
            <person name="Nybo J.L."/>
            <person name="Theobald S."/>
            <person name="Kildgaard S."/>
            <person name="Isbrandt T."/>
            <person name="Kuo A."/>
            <person name="Sato A."/>
            <person name="Lyhne E.K."/>
            <person name="Kogle M.E."/>
            <person name="Wiebenga A."/>
            <person name="Kun R.S."/>
            <person name="Lubbers R.J."/>
            <person name="Makela M.R."/>
            <person name="Barry K."/>
            <person name="Chovatia M."/>
            <person name="Clum A."/>
            <person name="Daum C."/>
            <person name="Haridas S."/>
            <person name="He G."/>
            <person name="LaButti K."/>
            <person name="Lipzen A."/>
            <person name="Mondo S."/>
            <person name="Riley R."/>
            <person name="Salamov A."/>
            <person name="Simmons B.A."/>
            <person name="Magnuson J.K."/>
            <person name="Henrissat B."/>
            <person name="Mortensen U.H."/>
            <person name="Larsen T.O."/>
            <person name="Devries R.P."/>
            <person name="Grigoriev I.V."/>
            <person name="Machida M."/>
            <person name="Baker S.E."/>
            <person name="Andersen M.R."/>
        </authorList>
    </citation>
    <scope>NUCLEOTIDE SEQUENCE [LARGE SCALE GENOMIC DNA]</scope>
    <source>
        <strain evidence="2">CBS 130015</strain>
    </source>
</reference>
<protein>
    <submittedName>
        <fullName evidence="1">Uncharacterized protein</fullName>
    </submittedName>
</protein>
<name>A0A5N6WA20_9EURO</name>